<keyword evidence="6" id="KW-1185">Reference proteome</keyword>
<proteinExistence type="inferred from homology"/>
<dbReference type="Pfam" id="PF00106">
    <property type="entry name" value="adh_short"/>
    <property type="match status" value="1"/>
</dbReference>
<dbReference type="SUPFAM" id="SSF51735">
    <property type="entry name" value="NAD(P)-binding Rossmann-fold domains"/>
    <property type="match status" value="1"/>
</dbReference>
<dbReference type="GO" id="GO:0010467">
    <property type="term" value="P:gene expression"/>
    <property type="evidence" value="ECO:0007669"/>
    <property type="project" value="Ensembl"/>
</dbReference>
<dbReference type="PRINTS" id="PR00080">
    <property type="entry name" value="SDRFAMILY"/>
</dbReference>
<sequence length="374" mass="40793">MDRTVVLITGCSSGIGLHLALRLASDPSQSFKVYATLRDLASQGPLLEAAQSRGCLPGSLETLQLDVRDADSIAAAQARVTEGRVDVLVCNAGRGLVGPLEAHKEGSVDAVLDVNLTGTVRMLQAFLPDMKRRRSGRILVTGSIGGLMALPFNAVYCASKFALEGLCESLAILLQPFGVHVSLIECGPVHTPFPEKVEGGLGGMLDRADVETRDLFNRYRRHCERVIREAGQDPEEVVERASSRCCRSSSRRYAPRARPCATSPPSDSCHWCSCASLTPAAPATSPLRTSQRSTTRPPRAPTAPGRRQKPVNWRHLSSALLSPRNKGLIRCCLPRSPLRPRGVGCVWVTERGFDWADLRDHGRAQWVDDRERRC</sequence>
<dbReference type="AlphaFoldDB" id="G3MXL9"/>
<dbReference type="GO" id="GO:0004303">
    <property type="term" value="F:estradiol 17-beta-dehydrogenase [NAD(P)+] activity"/>
    <property type="evidence" value="ECO:0007669"/>
    <property type="project" value="Ensembl"/>
</dbReference>
<evidence type="ECO:0000256" key="4">
    <source>
        <dbReference type="SAM" id="MobiDB-lite"/>
    </source>
</evidence>
<protein>
    <submittedName>
        <fullName evidence="5">Hydroxysteroid 17-beta dehydrogenase 1</fullName>
    </submittedName>
</protein>
<evidence type="ECO:0000256" key="3">
    <source>
        <dbReference type="RuleBase" id="RU000363"/>
    </source>
</evidence>
<evidence type="ECO:0000313" key="6">
    <source>
        <dbReference type="Proteomes" id="UP000009136"/>
    </source>
</evidence>
<reference evidence="5" key="2">
    <citation type="submission" date="2025-08" db="UniProtKB">
        <authorList>
            <consortium name="Ensembl"/>
        </authorList>
    </citation>
    <scope>IDENTIFICATION</scope>
    <source>
        <strain evidence="5">Hereford</strain>
    </source>
</reference>
<dbReference type="GeneTree" id="ENSGT00940000160415"/>
<dbReference type="HOGENOM" id="CLU_010194_2_9_1"/>
<dbReference type="Ensembl" id="ENSBTAT00000064720.3">
    <property type="protein sequence ID" value="ENSBTAP00000054286.2"/>
    <property type="gene ID" value="ENSBTAG00000047604.3"/>
</dbReference>
<evidence type="ECO:0000313" key="5">
    <source>
        <dbReference type="Ensembl" id="ENSBTAP00000054286.2"/>
    </source>
</evidence>
<dbReference type="GO" id="GO:0060612">
    <property type="term" value="P:adipose tissue development"/>
    <property type="evidence" value="ECO:0007669"/>
    <property type="project" value="Ensembl"/>
</dbReference>
<dbReference type="PANTHER" id="PTHR43391">
    <property type="entry name" value="RETINOL DEHYDROGENASE-RELATED"/>
    <property type="match status" value="1"/>
</dbReference>
<evidence type="ECO:0000256" key="1">
    <source>
        <dbReference type="ARBA" id="ARBA00006484"/>
    </source>
</evidence>
<dbReference type="InterPro" id="IPR002347">
    <property type="entry name" value="SDR_fam"/>
</dbReference>
<reference evidence="5" key="1">
    <citation type="submission" date="2018-03" db="EMBL/GenBank/DDBJ databases">
        <title>ARS-UCD1.2.</title>
        <authorList>
            <person name="Rosen B.D."/>
            <person name="Bickhart D.M."/>
            <person name="Koren S."/>
            <person name="Schnabel R.D."/>
            <person name="Hall R."/>
            <person name="Zimin A."/>
            <person name="Dreischer C."/>
            <person name="Schultheiss S."/>
            <person name="Schroeder S.G."/>
            <person name="Elsik C.G."/>
            <person name="Couldrey C."/>
            <person name="Liu G.E."/>
            <person name="Van Tassell C.P."/>
            <person name="Phillippy A.M."/>
            <person name="Smith T.P.L."/>
            <person name="Medrano J.F."/>
        </authorList>
    </citation>
    <scope>NUCLEOTIDE SEQUENCE [LARGE SCALE GENOMIC DNA]</scope>
    <source>
        <strain evidence="5">Hereford</strain>
    </source>
</reference>
<dbReference type="GO" id="GO:0006703">
    <property type="term" value="P:estrogen biosynthetic process"/>
    <property type="evidence" value="ECO:0007669"/>
    <property type="project" value="Ensembl"/>
</dbReference>
<dbReference type="GO" id="GO:0070401">
    <property type="term" value="F:NADP+ binding"/>
    <property type="evidence" value="ECO:0007669"/>
    <property type="project" value="Ensembl"/>
</dbReference>
<dbReference type="Gene3D" id="3.40.50.720">
    <property type="entry name" value="NAD(P)-binding Rossmann-like Domain"/>
    <property type="match status" value="1"/>
</dbReference>
<dbReference type="InterPro" id="IPR020904">
    <property type="entry name" value="Sc_DH/Rdtase_CS"/>
</dbReference>
<dbReference type="GO" id="GO:0007519">
    <property type="term" value="P:skeletal muscle tissue development"/>
    <property type="evidence" value="ECO:0007669"/>
    <property type="project" value="Ensembl"/>
</dbReference>
<accession>G3MXL9</accession>
<name>G3MXL9_BOVIN</name>
<dbReference type="GO" id="GO:0005829">
    <property type="term" value="C:cytosol"/>
    <property type="evidence" value="ECO:0007669"/>
    <property type="project" value="Ensembl"/>
</dbReference>
<dbReference type="GO" id="GO:0061370">
    <property type="term" value="P:testosterone biosynthetic process"/>
    <property type="evidence" value="ECO:0007669"/>
    <property type="project" value="Ensembl"/>
</dbReference>
<dbReference type="STRING" id="9913.ENSBTAP00000054286"/>
<evidence type="ECO:0000256" key="2">
    <source>
        <dbReference type="ARBA" id="ARBA00023002"/>
    </source>
</evidence>
<feature type="region of interest" description="Disordered" evidence="4">
    <location>
        <begin position="280"/>
        <end position="311"/>
    </location>
</feature>
<dbReference type="InterPro" id="IPR036291">
    <property type="entry name" value="NAD(P)-bd_dom_sf"/>
</dbReference>
<reference evidence="5" key="3">
    <citation type="submission" date="2025-09" db="UniProtKB">
        <authorList>
            <consortium name="Ensembl"/>
        </authorList>
    </citation>
    <scope>IDENTIFICATION</scope>
    <source>
        <strain evidence="5">Hereford</strain>
    </source>
</reference>
<comment type="similarity">
    <text evidence="1 3">Belongs to the short-chain dehydrogenases/reductases (SDR) family.</text>
</comment>
<feature type="compositionally biased region" description="Low complexity" evidence="4">
    <location>
        <begin position="280"/>
        <end position="305"/>
    </location>
</feature>
<dbReference type="PANTHER" id="PTHR43391:SF15">
    <property type="entry name" value="17-BETA-HYDROXYSTEROID DEHYDROGENASE TYPE 1"/>
    <property type="match status" value="1"/>
</dbReference>
<dbReference type="UniPathway" id="UPA00769"/>
<dbReference type="GO" id="GO:0042803">
    <property type="term" value="F:protein homodimerization activity"/>
    <property type="evidence" value="ECO:0007669"/>
    <property type="project" value="Ensembl"/>
</dbReference>
<organism evidence="5 6">
    <name type="scientific">Bos taurus</name>
    <name type="common">Bovine</name>
    <dbReference type="NCBI Taxonomy" id="9913"/>
    <lineage>
        <taxon>Eukaryota</taxon>
        <taxon>Metazoa</taxon>
        <taxon>Chordata</taxon>
        <taxon>Craniata</taxon>
        <taxon>Vertebrata</taxon>
        <taxon>Euteleostomi</taxon>
        <taxon>Mammalia</taxon>
        <taxon>Eutheria</taxon>
        <taxon>Laurasiatheria</taxon>
        <taxon>Artiodactyla</taxon>
        <taxon>Ruminantia</taxon>
        <taxon>Pecora</taxon>
        <taxon>Bovidae</taxon>
        <taxon>Bovinae</taxon>
        <taxon>Bos</taxon>
    </lineage>
</organism>
<dbReference type="GO" id="GO:0007040">
    <property type="term" value="P:lysosome organization"/>
    <property type="evidence" value="ECO:0007669"/>
    <property type="project" value="Ensembl"/>
</dbReference>
<dbReference type="Proteomes" id="UP000009136">
    <property type="component" value="Chromosome 19"/>
</dbReference>
<keyword evidence="2" id="KW-0560">Oxidoreductase</keyword>
<dbReference type="GO" id="GO:0072582">
    <property type="term" value="F:17-beta-hydroxysteroid dehydrogenase (NADP+) activity"/>
    <property type="evidence" value="ECO:0007669"/>
    <property type="project" value="Ensembl"/>
</dbReference>
<dbReference type="PRINTS" id="PR00081">
    <property type="entry name" value="GDHRDH"/>
</dbReference>
<gene>
    <name evidence="5" type="primary">HSD17B1</name>
</gene>
<dbReference type="GO" id="GO:1903924">
    <property type="term" value="F:estradiol binding"/>
    <property type="evidence" value="ECO:0007669"/>
    <property type="project" value="Ensembl"/>
</dbReference>
<dbReference type="PROSITE" id="PS00061">
    <property type="entry name" value="ADH_SHORT"/>
    <property type="match status" value="1"/>
</dbReference>